<gene>
    <name evidence="2" type="ORF">Fcan01_27750</name>
</gene>
<dbReference type="Proteomes" id="UP000198287">
    <property type="component" value="Unassembled WGS sequence"/>
</dbReference>
<feature type="chain" id="PRO_5012398118" evidence="1">
    <location>
        <begin position="31"/>
        <end position="379"/>
    </location>
</feature>
<evidence type="ECO:0000256" key="1">
    <source>
        <dbReference type="SAM" id="SignalP"/>
    </source>
</evidence>
<dbReference type="AlphaFoldDB" id="A0A226CYH4"/>
<sequence length="379" mass="43379">MAQYLSPLPTLVRSSLIFLVISIFANFATSEWGFNETTDLCLSDDYPKFPIREYPPRFCCNGTQISQHETPELDEASSVRLFASHHSNGYYSVCQKEVSPHFKSDKIAVYLNGTTEISYTDFVNWKERTVNYTKNEVVRAAILDKSSSLCPEAGKESEFYKKYKILDNCYYSNIEKKCASSEGIKTNSLRIQSTRKHNPALNCPHIPASHGCLQHYQCCKNESLPWDVDQLIAFQLVQRESGQRYEKCLLSVQDFVNKSAVWGSCVEACALNPIDWKKTLTKPEMSWNATQFLKYMLTSVNMTSINSNLSAKAEQQYEYWRVPNVDGFWNSTGWISFADMEKEYKSVNTAFKKSVDIYCRYYLILRGLAGSTIVHVSIL</sequence>
<reference evidence="2 3" key="1">
    <citation type="submission" date="2015-12" db="EMBL/GenBank/DDBJ databases">
        <title>The genome of Folsomia candida.</title>
        <authorList>
            <person name="Faddeeva A."/>
            <person name="Derks M.F."/>
            <person name="Anvar Y."/>
            <person name="Smit S."/>
            <person name="Van Straalen N."/>
            <person name="Roelofs D."/>
        </authorList>
    </citation>
    <scope>NUCLEOTIDE SEQUENCE [LARGE SCALE GENOMIC DNA]</scope>
    <source>
        <strain evidence="2 3">VU population</strain>
        <tissue evidence="2">Whole body</tissue>
    </source>
</reference>
<keyword evidence="1" id="KW-0732">Signal</keyword>
<accession>A0A226CYH4</accession>
<keyword evidence="3" id="KW-1185">Reference proteome</keyword>
<name>A0A226CYH4_FOLCA</name>
<feature type="signal peptide" evidence="1">
    <location>
        <begin position="1"/>
        <end position="30"/>
    </location>
</feature>
<evidence type="ECO:0000313" key="3">
    <source>
        <dbReference type="Proteomes" id="UP000198287"/>
    </source>
</evidence>
<evidence type="ECO:0000313" key="2">
    <source>
        <dbReference type="EMBL" id="OXA37461.1"/>
    </source>
</evidence>
<comment type="caution">
    <text evidence="2">The sequence shown here is derived from an EMBL/GenBank/DDBJ whole genome shotgun (WGS) entry which is preliminary data.</text>
</comment>
<organism evidence="2 3">
    <name type="scientific">Folsomia candida</name>
    <name type="common">Springtail</name>
    <dbReference type="NCBI Taxonomy" id="158441"/>
    <lineage>
        <taxon>Eukaryota</taxon>
        <taxon>Metazoa</taxon>
        <taxon>Ecdysozoa</taxon>
        <taxon>Arthropoda</taxon>
        <taxon>Hexapoda</taxon>
        <taxon>Collembola</taxon>
        <taxon>Entomobryomorpha</taxon>
        <taxon>Isotomoidea</taxon>
        <taxon>Isotomidae</taxon>
        <taxon>Proisotominae</taxon>
        <taxon>Folsomia</taxon>
    </lineage>
</organism>
<dbReference type="EMBL" id="LNIX01000056">
    <property type="protein sequence ID" value="OXA37461.1"/>
    <property type="molecule type" value="Genomic_DNA"/>
</dbReference>
<protein>
    <submittedName>
        <fullName evidence="2">Uncharacterized protein</fullName>
    </submittedName>
</protein>
<proteinExistence type="predicted"/>